<evidence type="ECO:0000313" key="2">
    <source>
        <dbReference type="EMBL" id="GGL67645.1"/>
    </source>
</evidence>
<evidence type="ECO:0000259" key="1">
    <source>
        <dbReference type="Pfam" id="PF04480"/>
    </source>
</evidence>
<proteinExistence type="predicted"/>
<reference evidence="2" key="1">
    <citation type="journal article" date="2014" name="Int. J. Syst. Evol. Microbiol.">
        <title>Complete genome sequence of Corynebacterium casei LMG S-19264T (=DSM 44701T), isolated from a smear-ripened cheese.</title>
        <authorList>
            <consortium name="US DOE Joint Genome Institute (JGI-PGF)"/>
            <person name="Walter F."/>
            <person name="Albersmeier A."/>
            <person name="Kalinowski J."/>
            <person name="Ruckert C."/>
        </authorList>
    </citation>
    <scope>NUCLEOTIDE SEQUENCE</scope>
    <source>
        <strain evidence="2">CGMCC 4.7306</strain>
    </source>
</reference>
<keyword evidence="3" id="KW-1185">Reference proteome</keyword>
<accession>A0A917W4K7</accession>
<dbReference type="AlphaFoldDB" id="A0A917W4K7"/>
<dbReference type="Pfam" id="PF04480">
    <property type="entry name" value="DUF559"/>
    <property type="match status" value="1"/>
</dbReference>
<reference evidence="2" key="2">
    <citation type="submission" date="2020-09" db="EMBL/GenBank/DDBJ databases">
        <authorList>
            <person name="Sun Q."/>
            <person name="Zhou Y."/>
        </authorList>
    </citation>
    <scope>NUCLEOTIDE SEQUENCE</scope>
    <source>
        <strain evidence="2">CGMCC 4.7306</strain>
    </source>
</reference>
<organism evidence="2 3">
    <name type="scientific">Microlunatus endophyticus</name>
    <dbReference type="NCBI Taxonomy" id="1716077"/>
    <lineage>
        <taxon>Bacteria</taxon>
        <taxon>Bacillati</taxon>
        <taxon>Actinomycetota</taxon>
        <taxon>Actinomycetes</taxon>
        <taxon>Propionibacteriales</taxon>
        <taxon>Propionibacteriaceae</taxon>
        <taxon>Microlunatus</taxon>
    </lineage>
</organism>
<evidence type="ECO:0000313" key="3">
    <source>
        <dbReference type="Proteomes" id="UP000613840"/>
    </source>
</evidence>
<comment type="caution">
    <text evidence="2">The sequence shown here is derived from an EMBL/GenBank/DDBJ whole genome shotgun (WGS) entry which is preliminary data.</text>
</comment>
<dbReference type="InterPro" id="IPR007569">
    <property type="entry name" value="DUF559"/>
</dbReference>
<name>A0A917W4K7_9ACTN</name>
<dbReference type="EMBL" id="BMMZ01000006">
    <property type="protein sequence ID" value="GGL67645.1"/>
    <property type="molecule type" value="Genomic_DNA"/>
</dbReference>
<dbReference type="Proteomes" id="UP000613840">
    <property type="component" value="Unassembled WGS sequence"/>
</dbReference>
<protein>
    <recommendedName>
        <fullName evidence="1">DUF559 domain-containing protein</fullName>
    </recommendedName>
</protein>
<sequence length="81" mass="9810">MIVEYDGDQHATDAQQRKHDLLRREELDRRDLRMLIFISGDLYKTPSATLERIYRGLVDRGAKGLRPTFREEWRRYFPEQN</sequence>
<gene>
    <name evidence="2" type="ORF">GCM10011575_27660</name>
</gene>
<feature type="domain" description="DUF559" evidence="1">
    <location>
        <begin position="1"/>
        <end position="56"/>
    </location>
</feature>